<dbReference type="RefSeq" id="WP_020865190.1">
    <property type="nucleotide sequence ID" value="NZ_CP157809.1"/>
</dbReference>
<evidence type="ECO:0000313" key="2">
    <source>
        <dbReference type="Proteomes" id="UP000530530"/>
    </source>
</evidence>
<accession>A0ABR6LCD8</accession>
<protein>
    <submittedName>
        <fullName evidence="1">Uncharacterized protein</fullName>
    </submittedName>
</protein>
<keyword evidence="2" id="KW-1185">Reference proteome</keyword>
<comment type="caution">
    <text evidence="1">The sequence shown here is derived from an EMBL/GenBank/DDBJ whole genome shotgun (WGS) entry which is preliminary data.</text>
</comment>
<organism evidence="1 2">
    <name type="scientific">Streptomyces rapamycinicus</name>
    <dbReference type="NCBI Taxonomy" id="1226757"/>
    <lineage>
        <taxon>Bacteria</taxon>
        <taxon>Bacillati</taxon>
        <taxon>Actinomycetota</taxon>
        <taxon>Actinomycetes</taxon>
        <taxon>Kitasatosporales</taxon>
        <taxon>Streptomycetaceae</taxon>
        <taxon>Streptomyces</taxon>
        <taxon>Streptomyces violaceusniger group</taxon>
    </lineage>
</organism>
<dbReference type="EMBL" id="JACHNG010000001">
    <property type="protein sequence ID" value="MBB4779208.1"/>
    <property type="molecule type" value="Genomic_DNA"/>
</dbReference>
<gene>
    <name evidence="1" type="ORF">BJY27_000169</name>
</gene>
<proteinExistence type="predicted"/>
<dbReference type="Proteomes" id="UP000530530">
    <property type="component" value="Unassembled WGS sequence"/>
</dbReference>
<sequence>MAHDRRELTLGAVLARLEEREQDIAAQAGEARARAAQPRSALVGVVGEGPCVQGLAAGAQSAVRAGPVTKPRCP</sequence>
<reference evidence="1 2" key="1">
    <citation type="submission" date="2020-08" db="EMBL/GenBank/DDBJ databases">
        <title>Sequencing the genomes of 1000 actinobacteria strains.</title>
        <authorList>
            <person name="Klenk H.-P."/>
        </authorList>
    </citation>
    <scope>NUCLEOTIDE SEQUENCE [LARGE SCALE GENOMIC DNA]</scope>
    <source>
        <strain evidence="1 2">DSM 41530</strain>
    </source>
</reference>
<name>A0ABR6LCD8_9ACTN</name>
<evidence type="ECO:0000313" key="1">
    <source>
        <dbReference type="EMBL" id="MBB4779208.1"/>
    </source>
</evidence>